<evidence type="ECO:0000256" key="1">
    <source>
        <dbReference type="ARBA" id="ARBA00004123"/>
    </source>
</evidence>
<keyword evidence="11" id="KW-1185">Reference proteome</keyword>
<dbReference type="FunFam" id="3.30.160.60:FF:000759">
    <property type="entry name" value="zinc finger protein 16"/>
    <property type="match status" value="1"/>
</dbReference>
<dbReference type="AlphaFoldDB" id="A0A9N9QT64"/>
<evidence type="ECO:0000256" key="2">
    <source>
        <dbReference type="ARBA" id="ARBA00022723"/>
    </source>
</evidence>
<keyword evidence="5" id="KW-0862">Zinc</keyword>
<sequence length="582" mass="66375">MHTVDTDYVSVKNNHLTNVKMSANAAFLPCPLCTNCSVFESVQALRDRLIYVSTNKILCPVCQEEVSGLDKLTIHLFSHVKILSIKQSDENQPRQINKNVVTENQVVNIAQQKKPRPTSKNKPPSTSAAAPVKYVKIYPKLPVVSVNTLPIMDISCGNTKDNVQNKILQTDISKTLPETNTTCDVCGLQFVNTDILKMHRCLIHNIDDNSHQDFTRYQCHLCPKNFKMRGSLMVHLRVAHYGFLSGCSGNAESEKDGVNGKIIEQNTENQVLILQRNENKQWQCDVCKKSFTTKYFLKKHKRLHTGETPYSCNQCNKMFTFQQSYHKHLLYHNDEKNHICNYCGRAFKELSTLHNHQRIHTGEKPFSCETCGKCFRQRVSYLVHRRIHTGVMPYKCTACEKSFRYKVSQRTHKCPSKPPGTVVRQTGDLVNKLKKKHVGSDSIILENGEKSTIVTNYHEVSEANAELVRKGAKLSLEDMESENFNLITDTFDNNKDTKDHKETSCSTMQLGNNFTIDDKETPKIHLETVVDCSLKATDKSIPSPSEILKNLYLSKEDDILDILEEPGSDKNYNLYKDFEVFI</sequence>
<dbReference type="FunFam" id="3.30.160.60:FF:001573">
    <property type="entry name" value="Zinc finger protein 407"/>
    <property type="match status" value="1"/>
</dbReference>
<feature type="domain" description="C2H2-type" evidence="9">
    <location>
        <begin position="282"/>
        <end position="309"/>
    </location>
</feature>
<protein>
    <recommendedName>
        <fullName evidence="9">C2H2-type domain-containing protein</fullName>
    </recommendedName>
</protein>
<evidence type="ECO:0000313" key="10">
    <source>
        <dbReference type="EMBL" id="CAG9782861.1"/>
    </source>
</evidence>
<dbReference type="Pfam" id="PF00096">
    <property type="entry name" value="zf-C2H2"/>
    <property type="match status" value="4"/>
</dbReference>
<organism evidence="10 11">
    <name type="scientific">Diatraea saccharalis</name>
    <name type="common">sugarcane borer</name>
    <dbReference type="NCBI Taxonomy" id="40085"/>
    <lineage>
        <taxon>Eukaryota</taxon>
        <taxon>Metazoa</taxon>
        <taxon>Ecdysozoa</taxon>
        <taxon>Arthropoda</taxon>
        <taxon>Hexapoda</taxon>
        <taxon>Insecta</taxon>
        <taxon>Pterygota</taxon>
        <taxon>Neoptera</taxon>
        <taxon>Endopterygota</taxon>
        <taxon>Lepidoptera</taxon>
        <taxon>Glossata</taxon>
        <taxon>Ditrysia</taxon>
        <taxon>Pyraloidea</taxon>
        <taxon>Crambidae</taxon>
        <taxon>Crambinae</taxon>
        <taxon>Diatraea</taxon>
    </lineage>
</organism>
<feature type="domain" description="C2H2-type" evidence="9">
    <location>
        <begin position="366"/>
        <end position="393"/>
    </location>
</feature>
<dbReference type="PANTHER" id="PTHR24406">
    <property type="entry name" value="TRANSCRIPTIONAL REPRESSOR CTCFL-RELATED"/>
    <property type="match status" value="1"/>
</dbReference>
<dbReference type="FunFam" id="3.30.160.60:FF:000512">
    <property type="entry name" value="zinc finger protein 197 isoform X1"/>
    <property type="match status" value="1"/>
</dbReference>
<dbReference type="FunFam" id="3.30.160.60:FF:000710">
    <property type="entry name" value="Zinc finger protein 768"/>
    <property type="match status" value="1"/>
</dbReference>
<dbReference type="OrthoDB" id="654211at2759"/>
<dbReference type="InterPro" id="IPR013087">
    <property type="entry name" value="Znf_C2H2_type"/>
</dbReference>
<keyword evidence="6" id="KW-0539">Nucleus</keyword>
<feature type="domain" description="C2H2-type" evidence="9">
    <location>
        <begin position="217"/>
        <end position="242"/>
    </location>
</feature>
<evidence type="ECO:0000313" key="11">
    <source>
        <dbReference type="Proteomes" id="UP001153714"/>
    </source>
</evidence>
<dbReference type="PROSITE" id="PS50157">
    <property type="entry name" value="ZINC_FINGER_C2H2_2"/>
    <property type="match status" value="5"/>
</dbReference>
<dbReference type="SUPFAM" id="SSF57667">
    <property type="entry name" value="beta-beta-alpha zinc fingers"/>
    <property type="match status" value="4"/>
</dbReference>
<feature type="domain" description="C2H2-type" evidence="9">
    <location>
        <begin position="338"/>
        <end position="365"/>
    </location>
</feature>
<comment type="subcellular location">
    <subcellularLocation>
        <location evidence="1">Nucleus</location>
    </subcellularLocation>
</comment>
<evidence type="ECO:0000256" key="5">
    <source>
        <dbReference type="ARBA" id="ARBA00022833"/>
    </source>
</evidence>
<dbReference type="InterPro" id="IPR036236">
    <property type="entry name" value="Znf_C2H2_sf"/>
</dbReference>
<gene>
    <name evidence="10" type="ORF">DIATSA_LOCUS1091</name>
</gene>
<keyword evidence="2" id="KW-0479">Metal-binding</keyword>
<evidence type="ECO:0000256" key="3">
    <source>
        <dbReference type="ARBA" id="ARBA00022737"/>
    </source>
</evidence>
<evidence type="ECO:0000259" key="9">
    <source>
        <dbReference type="PROSITE" id="PS50157"/>
    </source>
</evidence>
<reference evidence="10" key="1">
    <citation type="submission" date="2021-12" db="EMBL/GenBank/DDBJ databases">
        <authorList>
            <person name="King R."/>
        </authorList>
    </citation>
    <scope>NUCLEOTIDE SEQUENCE</scope>
</reference>
<dbReference type="InterPro" id="IPR050888">
    <property type="entry name" value="ZnF_C2H2-type_TF"/>
</dbReference>
<accession>A0A9N9QT64</accession>
<dbReference type="GO" id="GO:0008270">
    <property type="term" value="F:zinc ion binding"/>
    <property type="evidence" value="ECO:0007669"/>
    <property type="project" value="UniProtKB-KW"/>
</dbReference>
<name>A0A9N9QT64_9NEOP</name>
<dbReference type="PROSITE" id="PS00028">
    <property type="entry name" value="ZINC_FINGER_C2H2_1"/>
    <property type="match status" value="5"/>
</dbReference>
<dbReference type="FunFam" id="3.30.160.60:FF:003317">
    <property type="entry name" value="Zinc finger protein 322"/>
    <property type="match status" value="1"/>
</dbReference>
<evidence type="ECO:0000256" key="4">
    <source>
        <dbReference type="ARBA" id="ARBA00022771"/>
    </source>
</evidence>
<dbReference type="Gene3D" id="3.30.160.60">
    <property type="entry name" value="Classic Zinc Finger"/>
    <property type="match status" value="6"/>
</dbReference>
<evidence type="ECO:0000256" key="8">
    <source>
        <dbReference type="SAM" id="MobiDB-lite"/>
    </source>
</evidence>
<dbReference type="Proteomes" id="UP001153714">
    <property type="component" value="Chromosome 10"/>
</dbReference>
<dbReference type="SMART" id="SM00355">
    <property type="entry name" value="ZnF_C2H2"/>
    <property type="match status" value="8"/>
</dbReference>
<evidence type="ECO:0000256" key="7">
    <source>
        <dbReference type="PROSITE-ProRule" id="PRU00042"/>
    </source>
</evidence>
<proteinExistence type="predicted"/>
<reference evidence="10" key="2">
    <citation type="submission" date="2022-10" db="EMBL/GenBank/DDBJ databases">
        <authorList>
            <consortium name="ENA_rothamsted_submissions"/>
            <consortium name="culmorum"/>
            <person name="King R."/>
        </authorList>
    </citation>
    <scope>NUCLEOTIDE SEQUENCE</scope>
</reference>
<keyword evidence="4 7" id="KW-0863">Zinc-finger</keyword>
<feature type="domain" description="C2H2-type" evidence="9">
    <location>
        <begin position="310"/>
        <end position="337"/>
    </location>
</feature>
<dbReference type="GO" id="GO:0005634">
    <property type="term" value="C:nucleus"/>
    <property type="evidence" value="ECO:0007669"/>
    <property type="project" value="UniProtKB-SubCell"/>
</dbReference>
<feature type="region of interest" description="Disordered" evidence="8">
    <location>
        <begin position="108"/>
        <end position="127"/>
    </location>
</feature>
<evidence type="ECO:0000256" key="6">
    <source>
        <dbReference type="ARBA" id="ARBA00023242"/>
    </source>
</evidence>
<keyword evidence="3" id="KW-0677">Repeat</keyword>
<dbReference type="EMBL" id="OU893341">
    <property type="protein sequence ID" value="CAG9782861.1"/>
    <property type="molecule type" value="Genomic_DNA"/>
</dbReference>